<evidence type="ECO:0000313" key="5">
    <source>
        <dbReference type="EMBL" id="MDA0568033.1"/>
    </source>
</evidence>
<accession>A0A9X3SGP3</accession>
<keyword evidence="2 5" id="KW-0808">Transferase</keyword>
<comment type="caution">
    <text evidence="5">The sequence shown here is derived from an EMBL/GenBank/DDBJ whole genome shotgun (WGS) entry which is preliminary data.</text>
</comment>
<gene>
    <name evidence="5" type="ORF">LG943_27475</name>
</gene>
<sequence>MRIAMVSEHASPLALLGEEDTGGQNVHVAELARALGARGHEVTVHTRRSDPDAPATADFAPGVRVHHVDAGPPAPVSKDDLPRHMPEFARHLADAWDRDRPDIVHAHYWMSGRAALDAAATAGVPVVQTFHALGAEKRRHQGPEDTSPAEREDTEFDIAHRAALVIATSSEERRELRTWNVPGERIAVVPCAVDPERFRPEGPAAERGDRPRVLCLGRLVPRKGVCTVIGALAAVPEAELVIAGGAPPERMDTDPQIGRLREAAEAAGVADRVRFTGGVARQDVPALLRSADLAVNVPWYEPFGMSTVEAMACGVAVIASHVGGHLDTVVQGVTGRLVPPREPRALAFWLRTLLADPVTRESLGIAAADRAAVRYTWPLVARQTEECYERVLRERGHEVPALAGAPHATDTPTGGI</sequence>
<dbReference type="PANTHER" id="PTHR12526">
    <property type="entry name" value="GLYCOSYLTRANSFERASE"/>
    <property type="match status" value="1"/>
</dbReference>
<protein>
    <submittedName>
        <fullName evidence="5">Glycosyltransferase</fullName>
        <ecNumber evidence="5">2.4.-.-</ecNumber>
    </submittedName>
</protein>
<dbReference type="Pfam" id="PF13439">
    <property type="entry name" value="Glyco_transf_4"/>
    <property type="match status" value="1"/>
</dbReference>
<evidence type="ECO:0000313" key="6">
    <source>
        <dbReference type="Proteomes" id="UP001140076"/>
    </source>
</evidence>
<reference evidence="5" key="1">
    <citation type="submission" date="2021-10" db="EMBL/GenBank/DDBJ databases">
        <title>Streptomonospora sp. nov., isolated from mangrove soil.</title>
        <authorList>
            <person name="Chen X."/>
            <person name="Ge X."/>
            <person name="Liu W."/>
        </authorList>
    </citation>
    <scope>NUCLEOTIDE SEQUENCE</scope>
    <source>
        <strain evidence="5">S1-112</strain>
    </source>
</reference>
<dbReference type="Pfam" id="PF00534">
    <property type="entry name" value="Glycos_transf_1"/>
    <property type="match status" value="1"/>
</dbReference>
<keyword evidence="6" id="KW-1185">Reference proteome</keyword>
<dbReference type="PANTHER" id="PTHR12526:SF635">
    <property type="entry name" value="GLYCOSYL TRANSFERASE GROUP 1"/>
    <property type="match status" value="1"/>
</dbReference>
<evidence type="ECO:0000259" key="3">
    <source>
        <dbReference type="Pfam" id="PF00534"/>
    </source>
</evidence>
<dbReference type="RefSeq" id="WP_270075264.1">
    <property type="nucleotide sequence ID" value="NZ_JAJAQC010000102.1"/>
</dbReference>
<evidence type="ECO:0000256" key="1">
    <source>
        <dbReference type="ARBA" id="ARBA00022676"/>
    </source>
</evidence>
<dbReference type="GO" id="GO:0016757">
    <property type="term" value="F:glycosyltransferase activity"/>
    <property type="evidence" value="ECO:0007669"/>
    <property type="project" value="UniProtKB-KW"/>
</dbReference>
<dbReference type="AlphaFoldDB" id="A0A9X3SGP3"/>
<dbReference type="Gene3D" id="3.40.50.2000">
    <property type="entry name" value="Glycogen Phosphorylase B"/>
    <property type="match status" value="2"/>
</dbReference>
<dbReference type="EMBL" id="JAJAQC010000102">
    <property type="protein sequence ID" value="MDA0568033.1"/>
    <property type="molecule type" value="Genomic_DNA"/>
</dbReference>
<name>A0A9X3SGP3_9ACTN</name>
<feature type="domain" description="Glycosyl transferase family 1" evidence="3">
    <location>
        <begin position="206"/>
        <end position="368"/>
    </location>
</feature>
<dbReference type="EC" id="2.4.-.-" evidence="5"/>
<dbReference type="SUPFAM" id="SSF53756">
    <property type="entry name" value="UDP-Glycosyltransferase/glycogen phosphorylase"/>
    <property type="match status" value="1"/>
</dbReference>
<evidence type="ECO:0000256" key="2">
    <source>
        <dbReference type="ARBA" id="ARBA00022679"/>
    </source>
</evidence>
<feature type="domain" description="Glycosyltransferase subfamily 4-like N-terminal" evidence="4">
    <location>
        <begin position="22"/>
        <end position="197"/>
    </location>
</feature>
<proteinExistence type="predicted"/>
<keyword evidence="1 5" id="KW-0328">Glycosyltransferase</keyword>
<dbReference type="Proteomes" id="UP001140076">
    <property type="component" value="Unassembled WGS sequence"/>
</dbReference>
<organism evidence="5 6">
    <name type="scientific">Streptomonospora mangrovi</name>
    <dbReference type="NCBI Taxonomy" id="2883123"/>
    <lineage>
        <taxon>Bacteria</taxon>
        <taxon>Bacillati</taxon>
        <taxon>Actinomycetota</taxon>
        <taxon>Actinomycetes</taxon>
        <taxon>Streptosporangiales</taxon>
        <taxon>Nocardiopsidaceae</taxon>
        <taxon>Streptomonospora</taxon>
    </lineage>
</organism>
<evidence type="ECO:0000259" key="4">
    <source>
        <dbReference type="Pfam" id="PF13439"/>
    </source>
</evidence>
<dbReference type="InterPro" id="IPR028098">
    <property type="entry name" value="Glyco_trans_4-like_N"/>
</dbReference>
<dbReference type="InterPro" id="IPR001296">
    <property type="entry name" value="Glyco_trans_1"/>
</dbReference>